<reference evidence="3 4" key="1">
    <citation type="submission" date="2017-11" db="EMBL/GenBank/DDBJ databases">
        <title>Genomic Encyclopedia of Type Strains, Phase III (KMG-III): the genomes of soil and plant-associated and newly described type strains.</title>
        <authorList>
            <person name="Whitman W."/>
        </authorList>
    </citation>
    <scope>NUCLEOTIDE SEQUENCE [LARGE SCALE GENOMIC DNA]</scope>
    <source>
        <strain evidence="3 4">CGMCC 1.12274</strain>
    </source>
</reference>
<evidence type="ECO:0000259" key="2">
    <source>
        <dbReference type="Pfam" id="PF21697"/>
    </source>
</evidence>
<feature type="domain" description="Exopolyphosphatase C-terminal" evidence="2">
    <location>
        <begin position="343"/>
        <end position="478"/>
    </location>
</feature>
<dbReference type="Gene3D" id="1.10.3210.10">
    <property type="entry name" value="Hypothetical protein af1432"/>
    <property type="match status" value="1"/>
</dbReference>
<proteinExistence type="predicted"/>
<dbReference type="CDD" id="cd24052">
    <property type="entry name" value="ASKHA_NBD_HpPPX-GppA-like"/>
    <property type="match status" value="1"/>
</dbReference>
<gene>
    <name evidence="3" type="ORF">B0I00_2053</name>
</gene>
<dbReference type="InterPro" id="IPR043129">
    <property type="entry name" value="ATPase_NBD"/>
</dbReference>
<evidence type="ECO:0000259" key="1">
    <source>
        <dbReference type="Pfam" id="PF02541"/>
    </source>
</evidence>
<dbReference type="RefSeq" id="WP_100867304.1">
    <property type="nucleotide sequence ID" value="NZ_PHUF01000004.1"/>
</dbReference>
<dbReference type="AlphaFoldDB" id="A0A2N0H691"/>
<dbReference type="Gene3D" id="3.30.420.150">
    <property type="entry name" value="Exopolyphosphatase. Domain 2"/>
    <property type="match status" value="1"/>
</dbReference>
<dbReference type="PANTHER" id="PTHR30005:SF0">
    <property type="entry name" value="RETROGRADE REGULATION PROTEIN 2"/>
    <property type="match status" value="1"/>
</dbReference>
<keyword evidence="4" id="KW-1185">Reference proteome</keyword>
<evidence type="ECO:0000313" key="4">
    <source>
        <dbReference type="Proteomes" id="UP000232587"/>
    </source>
</evidence>
<dbReference type="Proteomes" id="UP000232587">
    <property type="component" value="Unassembled WGS sequence"/>
</dbReference>
<organism evidence="3 4">
    <name type="scientific">Novosphingobium kunmingense</name>
    <dbReference type="NCBI Taxonomy" id="1211806"/>
    <lineage>
        <taxon>Bacteria</taxon>
        <taxon>Pseudomonadati</taxon>
        <taxon>Pseudomonadota</taxon>
        <taxon>Alphaproteobacteria</taxon>
        <taxon>Sphingomonadales</taxon>
        <taxon>Sphingomonadaceae</taxon>
        <taxon>Novosphingobium</taxon>
    </lineage>
</organism>
<dbReference type="InterPro" id="IPR003695">
    <property type="entry name" value="Ppx_GppA_N"/>
</dbReference>
<dbReference type="PANTHER" id="PTHR30005">
    <property type="entry name" value="EXOPOLYPHOSPHATASE"/>
    <property type="match status" value="1"/>
</dbReference>
<accession>A0A2N0H691</accession>
<dbReference type="GO" id="GO:0016462">
    <property type="term" value="F:pyrophosphatase activity"/>
    <property type="evidence" value="ECO:0007669"/>
    <property type="project" value="TreeGrafter"/>
</dbReference>
<sequence length="488" mass="51423">MSDARRQAIIDIGSNTIRLVVFGGAARAPAVLFNEKLMAGLGRGLVPGANLDPDARATALKALARFAALVRLMGPDTLRVVATAAVRTAGDGDAFLDDVRALGLPAELLSGDDEAVAAGYGVVSAVPDARGLVADMGGGSLELVRVADGLVHERLSLPFGVIPVGTIRAGGTGLLKKELRKALKPHRWLDQVAGQTLYVVGGGWRTLARVHMDHTGWPLPVLGTYRFPAADSRMLKALVREVGPDRLVEVRGVSAARAVQLDDAAAMLVALVREVQPEAIEVSSFGLREGLLYQQLDPETRAQDPLIAAVHHTVDGQLPVPGYPDAFLAWSDGAFPDEPQPLRRLRHAASLMAGTGWASNPDFRVLAGEEMALHGSWVGVDAAERAMIAMALHAGLGGDPAEAPPILAALADADALDRALAWGLAMRLAQKLGGGSPQALAEVPLEISADGDLVLRVPRQDVALVDSASERRLTRLGLVLKRQTRIEC</sequence>
<evidence type="ECO:0000313" key="3">
    <source>
        <dbReference type="EMBL" id="PKB14464.1"/>
    </source>
</evidence>
<dbReference type="EMBL" id="PHUF01000004">
    <property type="protein sequence ID" value="PKB14464.1"/>
    <property type="molecule type" value="Genomic_DNA"/>
</dbReference>
<protein>
    <submittedName>
        <fullName evidence="3">Exopolyphosphatase/guanosine-5'-triphosphate, 3'-diphosphate pyrophosphatase</fullName>
    </submittedName>
</protein>
<dbReference type="Gene3D" id="3.30.420.40">
    <property type="match status" value="1"/>
</dbReference>
<dbReference type="InterPro" id="IPR050273">
    <property type="entry name" value="GppA/Ppx_hydrolase"/>
</dbReference>
<name>A0A2N0H691_9SPHN</name>
<dbReference type="SUPFAM" id="SSF53067">
    <property type="entry name" value="Actin-like ATPase domain"/>
    <property type="match status" value="2"/>
</dbReference>
<dbReference type="Pfam" id="PF02541">
    <property type="entry name" value="Ppx-GppA"/>
    <property type="match status" value="1"/>
</dbReference>
<dbReference type="OrthoDB" id="3698573at2"/>
<dbReference type="InterPro" id="IPR048951">
    <property type="entry name" value="Ppx_C"/>
</dbReference>
<dbReference type="Pfam" id="PF21697">
    <property type="entry name" value="Ppx_C"/>
    <property type="match status" value="1"/>
</dbReference>
<comment type="caution">
    <text evidence="3">The sequence shown here is derived from an EMBL/GenBank/DDBJ whole genome shotgun (WGS) entry which is preliminary data.</text>
</comment>
<feature type="domain" description="Ppx/GppA phosphatase N-terminal" evidence="1">
    <location>
        <begin position="25"/>
        <end position="297"/>
    </location>
</feature>